<comment type="caution">
    <text evidence="4">The sequence shown here is derived from an EMBL/GenBank/DDBJ whole genome shotgun (WGS) entry which is preliminary data.</text>
</comment>
<dbReference type="Proteomes" id="UP001165283">
    <property type="component" value="Unassembled WGS sequence"/>
</dbReference>
<organism evidence="4 5">
    <name type="scientific">Pseudonocardia humida</name>
    <dbReference type="NCBI Taxonomy" id="2800819"/>
    <lineage>
        <taxon>Bacteria</taxon>
        <taxon>Bacillati</taxon>
        <taxon>Actinomycetota</taxon>
        <taxon>Actinomycetes</taxon>
        <taxon>Pseudonocardiales</taxon>
        <taxon>Pseudonocardiaceae</taxon>
        <taxon>Pseudonocardia</taxon>
    </lineage>
</organism>
<name>A0ABT1A0C5_9PSEU</name>
<dbReference type="EMBL" id="JAGSOV010000034">
    <property type="protein sequence ID" value="MCO1656452.1"/>
    <property type="molecule type" value="Genomic_DNA"/>
</dbReference>
<proteinExistence type="predicted"/>
<evidence type="ECO:0000256" key="2">
    <source>
        <dbReference type="SAM" id="Phobius"/>
    </source>
</evidence>
<keyword evidence="2" id="KW-1133">Transmembrane helix</keyword>
<feature type="transmembrane region" description="Helical" evidence="2">
    <location>
        <begin position="194"/>
        <end position="213"/>
    </location>
</feature>
<evidence type="ECO:0000256" key="3">
    <source>
        <dbReference type="SAM" id="SignalP"/>
    </source>
</evidence>
<feature type="compositionally biased region" description="Polar residues" evidence="1">
    <location>
        <begin position="170"/>
        <end position="179"/>
    </location>
</feature>
<evidence type="ECO:0000256" key="1">
    <source>
        <dbReference type="SAM" id="MobiDB-lite"/>
    </source>
</evidence>
<keyword evidence="2" id="KW-0812">Transmembrane</keyword>
<feature type="signal peptide" evidence="3">
    <location>
        <begin position="1"/>
        <end position="26"/>
    </location>
</feature>
<sequence length="222" mass="21189">MRTSTFFAGIAASAALSMGLVGVASAAPAATTTGSAAAVFVSPTSAAPGATVQISGTCAMPTSGTDFPTVTSVTSPAFSGSASFTDKAPDSFSGTAKIASSVPAGSYPVTLTCSNGTAASTVQITGSAPRPTPNPAPAPAGGGTHHGSTSGGGTGGTSSTGAYSSQSGTFGESDTTVTEQAPAEQDSGWNGWEIAGVAVLGVAAAGVGGYAVARRNRQRTDV</sequence>
<feature type="compositionally biased region" description="Low complexity" evidence="1">
    <location>
        <begin position="159"/>
        <end position="169"/>
    </location>
</feature>
<feature type="chain" id="PRO_5045287341" description="Secreted protein" evidence="3">
    <location>
        <begin position="27"/>
        <end position="222"/>
    </location>
</feature>
<feature type="region of interest" description="Disordered" evidence="1">
    <location>
        <begin position="123"/>
        <end position="189"/>
    </location>
</feature>
<keyword evidence="2" id="KW-0472">Membrane</keyword>
<accession>A0ABT1A0C5</accession>
<gene>
    <name evidence="4" type="ORF">KDL28_15430</name>
</gene>
<keyword evidence="3" id="KW-0732">Signal</keyword>
<evidence type="ECO:0008006" key="6">
    <source>
        <dbReference type="Google" id="ProtNLM"/>
    </source>
</evidence>
<evidence type="ECO:0000313" key="5">
    <source>
        <dbReference type="Proteomes" id="UP001165283"/>
    </source>
</evidence>
<reference evidence="4" key="1">
    <citation type="submission" date="2021-04" db="EMBL/GenBank/DDBJ databases">
        <title>Pseudonocardia sp. nov., isolated from sandy soil of mangrove forest.</title>
        <authorList>
            <person name="Zan Z."/>
            <person name="Huang R."/>
            <person name="Liu W."/>
        </authorList>
    </citation>
    <scope>NUCLEOTIDE SEQUENCE</scope>
    <source>
        <strain evidence="4">S2-4</strain>
    </source>
</reference>
<evidence type="ECO:0000313" key="4">
    <source>
        <dbReference type="EMBL" id="MCO1656452.1"/>
    </source>
</evidence>
<protein>
    <recommendedName>
        <fullName evidence="6">Secreted protein</fullName>
    </recommendedName>
</protein>
<keyword evidence="5" id="KW-1185">Reference proteome</keyword>
<feature type="compositionally biased region" description="Gly residues" evidence="1">
    <location>
        <begin position="140"/>
        <end position="158"/>
    </location>
</feature>
<dbReference type="RefSeq" id="WP_252439174.1">
    <property type="nucleotide sequence ID" value="NZ_JAGSOV010000034.1"/>
</dbReference>